<keyword evidence="1" id="KW-0614">Plasmid</keyword>
<dbReference type="InterPro" id="IPR037203">
    <property type="entry name" value="T3SS_needle-like_sf"/>
</dbReference>
<reference evidence="1 2" key="1">
    <citation type="submission" date="2017-11" db="EMBL/GenBank/DDBJ databases">
        <title>Genome sequence of Pantoea cypripedii NE1.</title>
        <authorList>
            <person name="Nascimento F.X."/>
        </authorList>
    </citation>
    <scope>NUCLEOTIDE SEQUENCE [LARGE SCALE GENOMIC DNA]</scope>
    <source>
        <strain evidence="1 2">NE1</strain>
        <plasmid evidence="2">pne1b</plasmid>
    </source>
</reference>
<dbReference type="EMBL" id="CP024770">
    <property type="protein sequence ID" value="QGY32201.1"/>
    <property type="molecule type" value="Genomic_DNA"/>
</dbReference>
<dbReference type="AlphaFoldDB" id="A0A6B9G3L9"/>
<accession>A0A6B9G3L9</accession>
<dbReference type="Proteomes" id="UP000502005">
    <property type="component" value="Plasmid pNE1B"/>
</dbReference>
<geneLocation type="plasmid" evidence="2">
    <name>pne1b</name>
</geneLocation>
<evidence type="ECO:0000313" key="2">
    <source>
        <dbReference type="Proteomes" id="UP000502005"/>
    </source>
</evidence>
<gene>
    <name evidence="1" type="ORF">CUN67_24725</name>
</gene>
<sequence>MAEITNSEVTKDNPLSGSFTDLYKAFEQKIADYHDALETATSAWEGAATDPKLTLAMQAAQGDLGNMTRGLGSLISALVALQSEATQKIK</sequence>
<name>A0A6B9G3L9_PANCY</name>
<organism evidence="1 2">
    <name type="scientific">Pantoea cypripedii</name>
    <name type="common">Pectobacterium cypripedii</name>
    <name type="synonym">Erwinia cypripedii</name>
    <dbReference type="NCBI Taxonomy" id="55209"/>
    <lineage>
        <taxon>Bacteria</taxon>
        <taxon>Pseudomonadati</taxon>
        <taxon>Pseudomonadota</taxon>
        <taxon>Gammaproteobacteria</taxon>
        <taxon>Enterobacterales</taxon>
        <taxon>Erwiniaceae</taxon>
        <taxon>Pantoea</taxon>
    </lineage>
</organism>
<protein>
    <submittedName>
        <fullName evidence="1">Uncharacterized protein</fullName>
    </submittedName>
</protein>
<dbReference type="SUPFAM" id="SSF140129">
    <property type="entry name" value="MxiH-like"/>
    <property type="match status" value="1"/>
</dbReference>
<dbReference type="GO" id="GO:0015031">
    <property type="term" value="P:protein transport"/>
    <property type="evidence" value="ECO:0007669"/>
    <property type="project" value="InterPro"/>
</dbReference>
<evidence type="ECO:0000313" key="1">
    <source>
        <dbReference type="EMBL" id="QGY32201.1"/>
    </source>
</evidence>
<dbReference type="RefSeq" id="WP_208718097.1">
    <property type="nucleotide sequence ID" value="NZ_CP024770.1"/>
</dbReference>
<proteinExistence type="predicted"/>